<reference evidence="1" key="1">
    <citation type="submission" date="2021-08" db="EMBL/GenBank/DDBJ databases">
        <title>The first chromosome-level gecko genome reveals the dynamic sex chromosomes of Neotropical dwarf geckos (Sphaerodactylidae: Sphaerodactylus).</title>
        <authorList>
            <person name="Pinto B.J."/>
            <person name="Keating S.E."/>
            <person name="Gamble T."/>
        </authorList>
    </citation>
    <scope>NUCLEOTIDE SEQUENCE</scope>
    <source>
        <strain evidence="1">TG3544</strain>
    </source>
</reference>
<evidence type="ECO:0000313" key="1">
    <source>
        <dbReference type="EMBL" id="KAH7999036.1"/>
    </source>
</evidence>
<name>A0ACB8F290_9SAUR</name>
<protein>
    <submittedName>
        <fullName evidence="1">Uncharacterized protein</fullName>
    </submittedName>
</protein>
<accession>A0ACB8F290</accession>
<dbReference type="EMBL" id="CM037618">
    <property type="protein sequence ID" value="KAH7999036.1"/>
    <property type="molecule type" value="Genomic_DNA"/>
</dbReference>
<keyword evidence="2" id="KW-1185">Reference proteome</keyword>
<proteinExistence type="predicted"/>
<dbReference type="Proteomes" id="UP000827872">
    <property type="component" value="Linkage Group LG05"/>
</dbReference>
<organism evidence="1 2">
    <name type="scientific">Sphaerodactylus townsendi</name>
    <dbReference type="NCBI Taxonomy" id="933632"/>
    <lineage>
        <taxon>Eukaryota</taxon>
        <taxon>Metazoa</taxon>
        <taxon>Chordata</taxon>
        <taxon>Craniata</taxon>
        <taxon>Vertebrata</taxon>
        <taxon>Euteleostomi</taxon>
        <taxon>Lepidosauria</taxon>
        <taxon>Squamata</taxon>
        <taxon>Bifurcata</taxon>
        <taxon>Gekkota</taxon>
        <taxon>Sphaerodactylidae</taxon>
        <taxon>Sphaerodactylus</taxon>
    </lineage>
</organism>
<evidence type="ECO:0000313" key="2">
    <source>
        <dbReference type="Proteomes" id="UP000827872"/>
    </source>
</evidence>
<comment type="caution">
    <text evidence="1">The sequence shown here is derived from an EMBL/GenBank/DDBJ whole genome shotgun (WGS) entry which is preliminary data.</text>
</comment>
<sequence>MLPQPAEPFGAEFPLENERTRLARLPLGSVLTSVPNAILQIMHFNSSIDGESKEPYGRILLATKLPLCEVGWRPKGGFIDSTLFD</sequence>
<gene>
    <name evidence="1" type="ORF">K3G42_004182</name>
</gene>